<feature type="transmembrane region" description="Helical" evidence="7">
    <location>
        <begin position="305"/>
        <end position="323"/>
    </location>
</feature>
<accession>A0AAN9T4V3</accession>
<evidence type="ECO:0000256" key="7">
    <source>
        <dbReference type="RuleBase" id="RU368015"/>
    </source>
</evidence>
<evidence type="ECO:0000313" key="9">
    <source>
        <dbReference type="Proteomes" id="UP001386955"/>
    </source>
</evidence>
<feature type="transmembrane region" description="Helical" evidence="7">
    <location>
        <begin position="139"/>
        <end position="160"/>
    </location>
</feature>
<keyword evidence="4 7" id="KW-0812">Transmembrane</keyword>
<feature type="transmembrane region" description="Helical" evidence="7">
    <location>
        <begin position="230"/>
        <end position="248"/>
    </location>
</feature>
<gene>
    <name evidence="8" type="ORF">VNO78_04749</name>
</gene>
<proteinExistence type="inferred from homology"/>
<dbReference type="Pfam" id="PF16913">
    <property type="entry name" value="PUNUT"/>
    <property type="match status" value="1"/>
</dbReference>
<evidence type="ECO:0000256" key="6">
    <source>
        <dbReference type="ARBA" id="ARBA00023136"/>
    </source>
</evidence>
<comment type="caution">
    <text evidence="8">The sequence shown here is derived from an EMBL/GenBank/DDBJ whole genome shotgun (WGS) entry which is preliminary data.</text>
</comment>
<dbReference type="PANTHER" id="PTHR31376">
    <property type="entry name" value="OS09G0467300 PROTEIN-RELATED"/>
    <property type="match status" value="1"/>
</dbReference>
<dbReference type="GO" id="GO:0005345">
    <property type="term" value="F:purine nucleobase transmembrane transporter activity"/>
    <property type="evidence" value="ECO:0007669"/>
    <property type="project" value="UniProtKB-UniRule"/>
</dbReference>
<protein>
    <recommendedName>
        <fullName evidence="7">Probable purine permease</fullName>
    </recommendedName>
</protein>
<dbReference type="AlphaFoldDB" id="A0AAN9T4V3"/>
<dbReference type="InterPro" id="IPR030182">
    <property type="entry name" value="PUP_plant"/>
</dbReference>
<dbReference type="EMBL" id="JAYMYS010000001">
    <property type="protein sequence ID" value="KAK7412959.1"/>
    <property type="molecule type" value="Genomic_DNA"/>
</dbReference>
<evidence type="ECO:0000256" key="5">
    <source>
        <dbReference type="ARBA" id="ARBA00022989"/>
    </source>
</evidence>
<reference evidence="8 9" key="1">
    <citation type="submission" date="2024-01" db="EMBL/GenBank/DDBJ databases">
        <title>The genomes of 5 underutilized Papilionoideae crops provide insights into root nodulation and disease resistanc.</title>
        <authorList>
            <person name="Jiang F."/>
        </authorList>
    </citation>
    <scope>NUCLEOTIDE SEQUENCE [LARGE SCALE GENOMIC DNA]</scope>
    <source>
        <strain evidence="8">DUOXIRENSHENG_FW03</strain>
        <tissue evidence="8">Leaves</tissue>
    </source>
</reference>
<evidence type="ECO:0000313" key="8">
    <source>
        <dbReference type="EMBL" id="KAK7412959.1"/>
    </source>
</evidence>
<comment type="similarity">
    <text evidence="2 7">Belongs to the purine permeases (TC 2.A.7.14) family.</text>
</comment>
<dbReference type="PANTHER" id="PTHR31376:SF3">
    <property type="entry name" value="PURINE PERMEASE 4-RELATED"/>
    <property type="match status" value="1"/>
</dbReference>
<keyword evidence="9" id="KW-1185">Reference proteome</keyword>
<dbReference type="GO" id="GO:0015211">
    <property type="term" value="F:purine nucleoside transmembrane transporter activity"/>
    <property type="evidence" value="ECO:0007669"/>
    <property type="project" value="UniProtKB-UniRule"/>
</dbReference>
<name>A0AAN9T4V3_PSOTE</name>
<evidence type="ECO:0000256" key="4">
    <source>
        <dbReference type="ARBA" id="ARBA00022692"/>
    </source>
</evidence>
<evidence type="ECO:0000256" key="3">
    <source>
        <dbReference type="ARBA" id="ARBA00022448"/>
    </source>
</evidence>
<dbReference type="GO" id="GO:0016020">
    <property type="term" value="C:membrane"/>
    <property type="evidence" value="ECO:0007669"/>
    <property type="project" value="UniProtKB-SubCell"/>
</dbReference>
<feature type="transmembrane region" description="Helical" evidence="7">
    <location>
        <begin position="197"/>
        <end position="215"/>
    </location>
</feature>
<dbReference type="InterPro" id="IPR037185">
    <property type="entry name" value="EmrE-like"/>
</dbReference>
<organism evidence="8 9">
    <name type="scientific">Psophocarpus tetragonolobus</name>
    <name type="common">Winged bean</name>
    <name type="synonym">Dolichos tetragonolobus</name>
    <dbReference type="NCBI Taxonomy" id="3891"/>
    <lineage>
        <taxon>Eukaryota</taxon>
        <taxon>Viridiplantae</taxon>
        <taxon>Streptophyta</taxon>
        <taxon>Embryophyta</taxon>
        <taxon>Tracheophyta</taxon>
        <taxon>Spermatophyta</taxon>
        <taxon>Magnoliopsida</taxon>
        <taxon>eudicotyledons</taxon>
        <taxon>Gunneridae</taxon>
        <taxon>Pentapetalae</taxon>
        <taxon>rosids</taxon>
        <taxon>fabids</taxon>
        <taxon>Fabales</taxon>
        <taxon>Fabaceae</taxon>
        <taxon>Papilionoideae</taxon>
        <taxon>50 kb inversion clade</taxon>
        <taxon>NPAAA clade</taxon>
        <taxon>indigoferoid/millettioid clade</taxon>
        <taxon>Phaseoleae</taxon>
        <taxon>Psophocarpus</taxon>
    </lineage>
</organism>
<dbReference type="SUPFAM" id="SSF103481">
    <property type="entry name" value="Multidrug resistance efflux transporter EmrE"/>
    <property type="match status" value="1"/>
</dbReference>
<feature type="transmembrane region" description="Helical" evidence="7">
    <location>
        <begin position="108"/>
        <end position="127"/>
    </location>
</feature>
<comment type="subcellular location">
    <subcellularLocation>
        <location evidence="1 7">Membrane</location>
        <topology evidence="1 7">Multi-pass membrane protein</topology>
    </subcellularLocation>
</comment>
<sequence length="413" mass="46618">MVVRSLLSPTQHQHLPSLTMAPSIKKDKSEIEFIDQEDAEEVAHADLHSPMDNTTMQLHADENGYNRYINMPLLVINYVFLFVGTLSSSLLSKYYFIHKGSSRWVSTWVQTAGFPLLMIPICVPYLLKLTKRVPFTDFTSRMLVMSILVGVMLGFNNLFFSWGNSYLPVSTSALLLSSQLLFNLLFSVIIVKQKITFTNFNCVILLTLSSILLGLDSNHERPEGITQKNYLIGFFCTIAAGLLFALYMPLMEKIYKKVNCYWMVMEMQLVMEVVATALATIGMTWEGGFSEMKTESEMVFDKGSRVYWVTVMANVVTWQLVFMSTAGMVFLTSSLTGGICMTFLLSMNVLGGVVVFRDAFGGVKVVSTVLCIWGLCSYAYGIYKFNQTEEHKAATWKKIKNESSTEMIHIVNY</sequence>
<keyword evidence="5 7" id="KW-1133">Transmembrane helix</keyword>
<feature type="transmembrane region" description="Helical" evidence="7">
    <location>
        <begin position="75"/>
        <end position="96"/>
    </location>
</feature>
<feature type="transmembrane region" description="Helical" evidence="7">
    <location>
        <begin position="260"/>
        <end position="285"/>
    </location>
</feature>
<keyword evidence="6 7" id="KW-0472">Membrane</keyword>
<feature type="transmembrane region" description="Helical" evidence="7">
    <location>
        <begin position="362"/>
        <end position="383"/>
    </location>
</feature>
<keyword evidence="3 7" id="KW-0813">Transport</keyword>
<dbReference type="Proteomes" id="UP001386955">
    <property type="component" value="Unassembled WGS sequence"/>
</dbReference>
<evidence type="ECO:0000256" key="2">
    <source>
        <dbReference type="ARBA" id="ARBA00006213"/>
    </source>
</evidence>
<evidence type="ECO:0000256" key="1">
    <source>
        <dbReference type="ARBA" id="ARBA00004141"/>
    </source>
</evidence>
<feature type="transmembrane region" description="Helical" evidence="7">
    <location>
        <begin position="166"/>
        <end position="190"/>
    </location>
</feature>
<feature type="transmembrane region" description="Helical" evidence="7">
    <location>
        <begin position="335"/>
        <end position="356"/>
    </location>
</feature>